<dbReference type="InterPro" id="IPR054354">
    <property type="entry name" value="DYNC2H1-like_lid"/>
</dbReference>
<dbReference type="Ensembl" id="ENSLLET00000015983.1">
    <property type="protein sequence ID" value="ENSLLEP00000015398.1"/>
    <property type="gene ID" value="ENSLLEG00000009769.1"/>
</dbReference>
<evidence type="ECO:0000313" key="22">
    <source>
        <dbReference type="Ensembl" id="ENSLLEP00000015398.1"/>
    </source>
</evidence>
<accession>A0A8C5MPU8</accession>
<evidence type="ECO:0000256" key="11">
    <source>
        <dbReference type="SAM" id="Coils"/>
    </source>
</evidence>
<feature type="compositionally biased region" description="Basic and acidic residues" evidence="12">
    <location>
        <begin position="2205"/>
        <end position="2214"/>
    </location>
</feature>
<dbReference type="Pfam" id="PF22597">
    <property type="entry name" value="DYN_lid"/>
    <property type="match status" value="1"/>
</dbReference>
<comment type="similarity">
    <text evidence="2">Belongs to the dynein heavy chain family.</text>
</comment>
<feature type="domain" description="Dynein heavy chain AAA module D4" evidence="17">
    <location>
        <begin position="2356"/>
        <end position="2603"/>
    </location>
</feature>
<evidence type="ECO:0000259" key="13">
    <source>
        <dbReference type="Pfam" id="PF07728"/>
    </source>
</evidence>
<feature type="domain" description="Dynein heavy chain AAA 5 extension" evidence="18">
    <location>
        <begin position="1658"/>
        <end position="1715"/>
    </location>
</feature>
<dbReference type="Proteomes" id="UP000694569">
    <property type="component" value="Unplaced"/>
</dbReference>
<evidence type="ECO:0000256" key="5">
    <source>
        <dbReference type="ARBA" id="ARBA00022741"/>
    </source>
</evidence>
<evidence type="ECO:0000259" key="21">
    <source>
        <dbReference type="Pfam" id="PF22597"/>
    </source>
</evidence>
<dbReference type="InterPro" id="IPR043157">
    <property type="entry name" value="Dynein_AAA1S"/>
</dbReference>
<dbReference type="InterPro" id="IPR042222">
    <property type="entry name" value="Dynein_2_N"/>
</dbReference>
<dbReference type="Pfam" id="PF18199">
    <property type="entry name" value="Dynein_C"/>
    <property type="match status" value="1"/>
</dbReference>
<evidence type="ECO:0000256" key="10">
    <source>
        <dbReference type="ARBA" id="ARBA00023212"/>
    </source>
</evidence>
<dbReference type="InterPro" id="IPR027417">
    <property type="entry name" value="P-loop_NTPase"/>
</dbReference>
<dbReference type="GO" id="GO:0005874">
    <property type="term" value="C:microtubule"/>
    <property type="evidence" value="ECO:0007669"/>
    <property type="project" value="UniProtKB-KW"/>
</dbReference>
<dbReference type="InterPro" id="IPR024317">
    <property type="entry name" value="Dynein_heavy_chain_D4_dom"/>
</dbReference>
<evidence type="ECO:0000256" key="2">
    <source>
        <dbReference type="ARBA" id="ARBA00008887"/>
    </source>
</evidence>
<dbReference type="Pfam" id="PF08393">
    <property type="entry name" value="DHC_N2"/>
    <property type="match status" value="1"/>
</dbReference>
<dbReference type="InterPro" id="IPR042228">
    <property type="entry name" value="Dynein_linker_3"/>
</dbReference>
<evidence type="ECO:0000259" key="17">
    <source>
        <dbReference type="Pfam" id="PF12780"/>
    </source>
</evidence>
<keyword evidence="23" id="KW-1185">Reference proteome</keyword>
<dbReference type="Gene3D" id="3.40.50.300">
    <property type="entry name" value="P-loop containing nucleotide triphosphate hydrolases"/>
    <property type="match status" value="6"/>
</dbReference>
<dbReference type="GO" id="GO:0005524">
    <property type="term" value="F:ATP binding"/>
    <property type="evidence" value="ECO:0007669"/>
    <property type="project" value="UniProtKB-KW"/>
</dbReference>
<feature type="region of interest" description="Disordered" evidence="12">
    <location>
        <begin position="2029"/>
        <end position="2306"/>
    </location>
</feature>
<feature type="coiled-coil region" evidence="11">
    <location>
        <begin position="2613"/>
        <end position="2661"/>
    </location>
</feature>
<dbReference type="GO" id="GO:0030286">
    <property type="term" value="C:dynein complex"/>
    <property type="evidence" value="ECO:0007669"/>
    <property type="project" value="UniProtKB-KW"/>
</dbReference>
<dbReference type="OrthoDB" id="5986589at2759"/>
<evidence type="ECO:0000256" key="8">
    <source>
        <dbReference type="ARBA" id="ARBA00023054"/>
    </source>
</evidence>
<evidence type="ECO:0000256" key="6">
    <source>
        <dbReference type="ARBA" id="ARBA00022840"/>
    </source>
</evidence>
<evidence type="ECO:0000256" key="12">
    <source>
        <dbReference type="SAM" id="MobiDB-lite"/>
    </source>
</evidence>
<feature type="compositionally biased region" description="Polar residues" evidence="12">
    <location>
        <begin position="3051"/>
        <end position="3074"/>
    </location>
</feature>
<comment type="subcellular location">
    <subcellularLocation>
        <location evidence="1">Cytoplasm</location>
        <location evidence="1">Cytoskeleton</location>
    </subcellularLocation>
</comment>
<keyword evidence="7" id="KW-0243">Dynein</keyword>
<dbReference type="Pfam" id="PF12780">
    <property type="entry name" value="AAA_8"/>
    <property type="match status" value="1"/>
</dbReference>
<dbReference type="Pfam" id="PF12777">
    <property type="entry name" value="MT"/>
    <property type="match status" value="1"/>
</dbReference>
<dbReference type="Pfam" id="PF07728">
    <property type="entry name" value="AAA_5"/>
    <property type="match status" value="1"/>
</dbReference>
<dbReference type="InterPro" id="IPR024743">
    <property type="entry name" value="Dynein_HC_stalk"/>
</dbReference>
<dbReference type="Pfam" id="PF18198">
    <property type="entry name" value="AAA_lid_11"/>
    <property type="match status" value="1"/>
</dbReference>
<reference evidence="22" key="1">
    <citation type="submission" date="2025-08" db="UniProtKB">
        <authorList>
            <consortium name="Ensembl"/>
        </authorList>
    </citation>
    <scope>IDENTIFICATION</scope>
</reference>
<proteinExistence type="inferred from homology"/>
<feature type="domain" description="Dynein heavy chain AAA lid" evidence="19">
    <location>
        <begin position="3660"/>
        <end position="3790"/>
    </location>
</feature>
<dbReference type="PANTHER" id="PTHR45703:SF36">
    <property type="entry name" value="DYNEIN HEAVY CHAIN, CYTOPLASMIC"/>
    <property type="match status" value="1"/>
</dbReference>
<dbReference type="PANTHER" id="PTHR45703">
    <property type="entry name" value="DYNEIN HEAVY CHAIN"/>
    <property type="match status" value="1"/>
</dbReference>
<dbReference type="InterPro" id="IPR035699">
    <property type="entry name" value="AAA_6"/>
</dbReference>
<dbReference type="Gene3D" id="1.20.58.1120">
    <property type="match status" value="1"/>
</dbReference>
<dbReference type="Pfam" id="PF17852">
    <property type="entry name" value="Dynein_AAA_lid"/>
    <property type="match status" value="1"/>
</dbReference>
<dbReference type="InterPro" id="IPR013602">
    <property type="entry name" value="Dynein_heavy_linker"/>
</dbReference>
<dbReference type="GO" id="GO:0016887">
    <property type="term" value="F:ATP hydrolysis activity"/>
    <property type="evidence" value="ECO:0007669"/>
    <property type="project" value="InterPro"/>
</dbReference>
<dbReference type="InterPro" id="IPR042219">
    <property type="entry name" value="AAA_lid_11_sf"/>
</dbReference>
<evidence type="ECO:0000259" key="15">
    <source>
        <dbReference type="Pfam" id="PF12774"/>
    </source>
</evidence>
<keyword evidence="10" id="KW-0206">Cytoskeleton</keyword>
<dbReference type="Gene3D" id="3.20.180.20">
    <property type="entry name" value="Dynein heavy chain, N-terminal domain 2"/>
    <property type="match status" value="1"/>
</dbReference>
<organism evidence="22 23">
    <name type="scientific">Leptobrachium leishanense</name>
    <name type="common">Leishan spiny toad</name>
    <dbReference type="NCBI Taxonomy" id="445787"/>
    <lineage>
        <taxon>Eukaryota</taxon>
        <taxon>Metazoa</taxon>
        <taxon>Chordata</taxon>
        <taxon>Craniata</taxon>
        <taxon>Vertebrata</taxon>
        <taxon>Euteleostomi</taxon>
        <taxon>Amphibia</taxon>
        <taxon>Batrachia</taxon>
        <taxon>Anura</taxon>
        <taxon>Pelobatoidea</taxon>
        <taxon>Megophryidae</taxon>
        <taxon>Leptobrachium</taxon>
    </lineage>
</organism>
<feature type="compositionally biased region" description="Basic and acidic residues" evidence="12">
    <location>
        <begin position="2171"/>
        <end position="2197"/>
    </location>
</feature>
<dbReference type="GO" id="GO:0007018">
    <property type="term" value="P:microtubule-based movement"/>
    <property type="evidence" value="ECO:0007669"/>
    <property type="project" value="InterPro"/>
</dbReference>
<keyword evidence="8 11" id="KW-0175">Coiled coil</keyword>
<evidence type="ECO:0000259" key="16">
    <source>
        <dbReference type="Pfam" id="PF12777"/>
    </source>
</evidence>
<dbReference type="Gene3D" id="1.20.920.30">
    <property type="match status" value="1"/>
</dbReference>
<feature type="domain" description="Dynein heavy chain hydrolytic ATP-binding dynein motor region" evidence="15">
    <location>
        <begin position="978"/>
        <end position="1207"/>
    </location>
</feature>
<keyword evidence="6" id="KW-0067">ATP-binding</keyword>
<dbReference type="InterPro" id="IPR041466">
    <property type="entry name" value="Dynein_AAA5_ext"/>
</dbReference>
<feature type="region of interest" description="Disordered" evidence="12">
    <location>
        <begin position="3840"/>
        <end position="3859"/>
    </location>
</feature>
<keyword evidence="3" id="KW-0963">Cytoplasm</keyword>
<feature type="compositionally biased region" description="Basic and acidic residues" evidence="12">
    <location>
        <begin position="2126"/>
        <end position="2147"/>
    </location>
</feature>
<feature type="compositionally biased region" description="Basic and acidic residues" evidence="12">
    <location>
        <begin position="2098"/>
        <end position="2107"/>
    </location>
</feature>
<dbReference type="InterPro" id="IPR041228">
    <property type="entry name" value="Dynein_C"/>
</dbReference>
<feature type="domain" description="Dynein 2 heavy chain 1 cytoplasmic ATPase lid" evidence="21">
    <location>
        <begin position="1917"/>
        <end position="2009"/>
    </location>
</feature>
<evidence type="ECO:0000256" key="9">
    <source>
        <dbReference type="ARBA" id="ARBA00023175"/>
    </source>
</evidence>
<evidence type="ECO:0000313" key="23">
    <source>
        <dbReference type="Proteomes" id="UP000694569"/>
    </source>
</evidence>
<evidence type="ECO:0000259" key="20">
    <source>
        <dbReference type="Pfam" id="PF18199"/>
    </source>
</evidence>
<dbReference type="GO" id="GO:0051959">
    <property type="term" value="F:dynein light intermediate chain binding"/>
    <property type="evidence" value="ECO:0007669"/>
    <property type="project" value="InterPro"/>
</dbReference>
<feature type="domain" description="Dynein heavy chain C-terminal" evidence="20">
    <location>
        <begin position="4003"/>
        <end position="4282"/>
    </location>
</feature>
<feature type="domain" description="Dynein heavy chain coiled coil stalk" evidence="16">
    <location>
        <begin position="2694"/>
        <end position="2945"/>
    </location>
</feature>
<dbReference type="Gene3D" id="1.10.8.720">
    <property type="entry name" value="Region D6 of dynein motor"/>
    <property type="match status" value="1"/>
</dbReference>
<evidence type="ECO:0000256" key="4">
    <source>
        <dbReference type="ARBA" id="ARBA00022701"/>
    </source>
</evidence>
<evidence type="ECO:0008006" key="24">
    <source>
        <dbReference type="Google" id="ProtNLM"/>
    </source>
</evidence>
<keyword evidence="4" id="KW-0493">Microtubule</keyword>
<dbReference type="GO" id="GO:0045505">
    <property type="term" value="F:dynein intermediate chain binding"/>
    <property type="evidence" value="ECO:0007669"/>
    <property type="project" value="InterPro"/>
</dbReference>
<dbReference type="Gene3D" id="1.10.287.2620">
    <property type="match status" value="1"/>
</dbReference>
<feature type="domain" description="ATPase dynein-related AAA" evidence="13">
    <location>
        <begin position="1755"/>
        <end position="1859"/>
    </location>
</feature>
<feature type="region of interest" description="Disordered" evidence="12">
    <location>
        <begin position="3047"/>
        <end position="3074"/>
    </location>
</feature>
<protein>
    <recommendedName>
        <fullName evidence="24">Dynein heavy chain domain-containing protein 1</fullName>
    </recommendedName>
</protein>
<dbReference type="InterPro" id="IPR011704">
    <property type="entry name" value="ATPase_dyneun-rel_AAA"/>
</dbReference>
<dbReference type="InterPro" id="IPR026983">
    <property type="entry name" value="DHC"/>
</dbReference>
<dbReference type="SUPFAM" id="SSF52540">
    <property type="entry name" value="P-loop containing nucleoside triphosphate hydrolases"/>
    <property type="match status" value="1"/>
</dbReference>
<feature type="compositionally biased region" description="Polar residues" evidence="12">
    <location>
        <begin position="2148"/>
        <end position="2157"/>
    </location>
</feature>
<feature type="coiled-coil region" evidence="11">
    <location>
        <begin position="2854"/>
        <end position="2892"/>
    </location>
</feature>
<dbReference type="InterPro" id="IPR041658">
    <property type="entry name" value="AAA_lid_11"/>
</dbReference>
<evidence type="ECO:0000256" key="7">
    <source>
        <dbReference type="ARBA" id="ARBA00023017"/>
    </source>
</evidence>
<evidence type="ECO:0000259" key="18">
    <source>
        <dbReference type="Pfam" id="PF17852"/>
    </source>
</evidence>
<evidence type="ECO:0000259" key="14">
    <source>
        <dbReference type="Pfam" id="PF08393"/>
    </source>
</evidence>
<reference evidence="22" key="2">
    <citation type="submission" date="2025-09" db="UniProtKB">
        <authorList>
            <consortium name="Ensembl"/>
        </authorList>
    </citation>
    <scope>IDENTIFICATION</scope>
</reference>
<dbReference type="Gene3D" id="1.20.920.20">
    <property type="match status" value="1"/>
</dbReference>
<dbReference type="Pfam" id="PF12774">
    <property type="entry name" value="AAA_6"/>
    <property type="match status" value="1"/>
</dbReference>
<keyword evidence="9" id="KW-0505">Motor protein</keyword>
<feature type="compositionally biased region" description="Basic and acidic residues" evidence="12">
    <location>
        <begin position="3924"/>
        <end position="3935"/>
    </location>
</feature>
<feature type="region of interest" description="Disordered" evidence="12">
    <location>
        <begin position="1228"/>
        <end position="1257"/>
    </location>
</feature>
<feature type="domain" description="Dynein heavy chain linker" evidence="14">
    <location>
        <begin position="363"/>
        <end position="809"/>
    </location>
</feature>
<evidence type="ECO:0000256" key="3">
    <source>
        <dbReference type="ARBA" id="ARBA00022490"/>
    </source>
</evidence>
<feature type="region of interest" description="Disordered" evidence="12">
    <location>
        <begin position="3923"/>
        <end position="3943"/>
    </location>
</feature>
<dbReference type="Gene3D" id="1.10.8.710">
    <property type="match status" value="1"/>
</dbReference>
<sequence>MPSLPLTSNIQALAPGLTAEDLRMVLPKPEVTPKRSEDMPGPGGLMVLGRMERGNNLPLHLHPLRHLLSNDGALPKDTGRLHCALEASLCEVWRFCEEHSWLSEVRSFIQSWSLEILEKLRGGAAPEYEDVIQRVQTWQERVLCVKESITTPAFMVSCLPISRQLALPLADIMQDLLLSLTSEVSHRSQSLMEELNQVMEIFQSVKTDIPSFTEFTKKVDTYTQSSASLQFRMDHVLSLKTIIRMNIRSPSPEEETLHCQLMETWDHFHQHLKNASEFLNINRFSMLASLEQSFLSCYSEADRVIEAAQAPMFLDPSQDSRQVLKELKDMCCVLHTLTIELRDLSCSRQALQGKTFDILRISQGEKELRGREAAWKLLERSTEQITEWKRMPFIKVNADRMKEKLSGWESSLHDITLVLPDDDPVICRVKDILRDFSQHIPLLQALGNSALKPKHWEAIFTGMGWRFPGLETLNVGDLLMFPLLQHQDEIQKARLRAEAEVTSVQTFRKLQATWQERQFHLAKLFLHVKPRGPAVDRSCRPPSGRFREAQEQVQVMDSGAVVLMDTLSLCSLLDDSLLSLRVMMTSPTLPPDLQDELNDWTHRLEELDRHVDLWIQFQEKWVFITKVRNEIEPLPAAGTEMTLFQEVDQDYRSFLSRMVQDPFVFSLVRPLPGRFGENLCSSFRTGIGMLERVLADMKHQLDTSRSLFPRFCFLSDKDLMHILSSPSSHDSYTHSALLCFPSLTNVLYGGQANRTTATMDSSQTLTTGVEGICGERLYLASHISGSLSLTSWLSKLEQELTRSVMYQLELCLTEHERLELFNSEFSKLLADQVAIYPWQCLVVREELLWCEEVEADLFSTRRESLKERHSQKLGVLLQRLKNPDRTDLLPREAIQRSRAILSAWIALVAMQRDRVSSLLDENIDSFETFAWAKILKYRAIAEPCETIEHTTRNPRERSDGTGESLCVVVDILGFRLPYEYEYTGVDGSIMYSTFSDRCTLGLLLALDQYQCGTVIGQDEESRTHSVVALGRALGRHIVILKCWGGINLNRLSQYLQGALQGGAWLVLDCADRLKREVQSSLGHLLGHIQACCKSLKDSGSNLPSEQLLTKVVGHIQFEGRSVPVGRSYGCFMTLPHIHPSSELPSSLRLNLRPVSLLTPDLHVTALLALLSYGFEKTEQLARKISCFFQLAVESGAVGSRYCSFLMRRVIHTAASFMRVDASCDNAEDTKDNNILPGNQAPASHDGQPTGGPSSPLPKGDSIYFQEEQWLVNAIYTCSFWLNLSSMDCNYLREILQSVFPMGTSQEFLTEPHMELIGSIKFVLQEAGLEAHADLQLSALQLYQALQQSSCVLLTGGPGSGKSTCWRVLSLALNHLSNSAEWPGDMEAKQDSSSHRYKAIKTVHLYPNSLTIGELFGEECDGSWTEGIFSRILLRTPQESKRQKWLVLDGTVSPYWAEPMSCLSGAYPTLTLSSGEHLGLPESMKIICEVGDTSSITPAMATLCGFIHCGGEDTWRSILGAFISTMHVKYRMTLDTVGLLENLSCCLVVSTLTFLETSCSSALHPHTVRPAESARGVAQVSSFCNILQALLDQYLLRDHWPSAFKTQEITEEPNGQGDRVHRGDVKDPLLKVTENIRKKITGNFEASSLDHLIPPHSPHLSQSCFIFAFIWGFAGNLDLRHRPMFSAFLRARLGESCLTLDVPGDVSVFELSLDPDVGILVPSPSPAKEPTRRTGFPLQMENVRFIVRCLVQSDRPVLLVGSPGSGKTSLGQSLTLEGSPSRRIAFNSLLRPAQLRQLLHLPKNAVATSLSVRGRKGPRLIFLDDLHEARHEPRSRVSPLLEAVRAVLSDLVNRGSARAPCQSFVGTTSSACDGAVCLCPRLTRLFCVLVLPDCEPDSLVSLFAARLTPWLKVLPPPRAQSLGAAIARVTVDLYKEVKRALPAHYCFSLHHLHRLIAGMTSLCATPGPHLCPLPDHSLSSAQLTTLGTARLWMHEALRTFSDILVDHTEKAEFRELLRSCARNAFCRRAPRDGDVEDSPQDTSVRPGTRQEDTETELNGSSNQKRSTDSHDTPPYTPRIHKRSTDLHDIPPYTPRIQKRSTDSHDTPHTPRIQKRSTDSYDTPHILRIQERSTDSHDTPHTPNIHERSTGSQDTSHTPIIQERSTDSPHTPRIQERHTDFPHTHKSQERSTDSHDKPPHTPSSQERSTDSHDKPPHSPSSQERSTDSHDTPPHTPSSQERSTDSRDTPPHTPSSQERSTDSHDTPPHTPSSQERSTDSHDTPPHTPSSQERSTDSHDTPHAPSSASASEGYLIPLHLVSEESLQDLTFCHSLCGTQHRAEIPVYKEQPGASKEDSTLILCPQDLQHIARLTRVLLLPQGHLALLSQQPATGRRSLARLAARLTQCSLRELSNTQSSAERHALYRELSYTAGVLGTPTAVLVHEEPAERALLELSALAREGTFIGLYQEEQECQVLKDMQQNERSKRRFSMEALQERFCQRVRRNLHILLLQNTAQKLQIQNFPLGRWINTDQYEPWSLDSLQYIAHKLLGEAGHQLCGSWTSPTALPLAMSLIHLSGRSYCLRFSPRTPLTSPGVFINFIQTFLRVLVCMKQHVQMEGERLRDALSRVQELEDEHNRCLKDFADATQRLQDTEKDVQHWRHQLGMVQGALQRVRDQCQALDNLKEYTDAQVKNVTNQKLREVEEAQLRWSAVQDGLKVSDVEEIRRYRAPPPLVVMVTDALCAIFEKEPGWESAKRLLGQEEFHQMLEFYDVRAMSSVSFSALTRAVTGPTFNVDSVRPASAAAASLCQWLRGLQRYSSFLRRLHSEKALLSDLEEQDMQVAEGITSRKLQEDKLRKMEAQSVQSLQEAERKEEALQQELSQLQQRYKAVQECVSRAGPHASKWRDALQAHSRRALMASSEAVLVAASISYLGALPWSRVVELLDKWQNLIQGVVVSLDPDDVKAALERLPYYEGTGTAPRLLDMLSTPSERLIWHRQRLFIDAESQTRASFLRATGRFSRSRPTLLIDPGQRGETWLRALLGELDLEHGSTTRPHARSSSTGPEHNVTSYGKSWSAPENTTKLCVTDSSDGALREGIRLVQRNDTWLLVTHVERNPTAVKMMCGIGSPADDDLTTSARPETQTPTSHIQPEMFKAGFHVFFSTFLPLSALIAELGASFIKEVNVIDMSLGSSGLEEELLQEVLLFKEARLQEQRNSLHLNALQLQEDLHQTELSLLDFAASTQRPLLCCDDFVPQVSECEEEQKALLQMVKDVESVQSQIKESLRPYFAAVASWRLLFTKLQELSRLSLRYHFPAESVMRWAHKALRDIEGTCAAEDIFQVEAQVTRAILSHVIPALTQEHRHILQVLLAVGKTSPMEWLSFLGLAHTSWQGVLSSCIQRPTWVDPQAWEELGHLENLPIFRGIRSSLSVQASQWQEYFHLHSTVIGSVPCSQFAHLSQFHTAILWRILRPQRMGMVLAHLISCLLGPVKAEWSEEEEDLLNLTDPSTPTLYLLPGVGSPGPHSHPLPYILRLAEKKKKEVQVLAWGHFDPSVTARGVITRCQRGGHWLLLHNGDGVVCEPSMADSLAGMRSSNDPVDPDFRLWIIIQEEALNSLPAHVRLASLLVPCAPIPHLRSALLQSCRDSAELLEGEAQSKEALQLLILHSILLRRQGYSRAAQAEIYSWNQEELNLSLHVMKRLTSVCEDWEDAVQFITGSVIYGGHIVDDGDAESVLAVTRHCLREHQLVSRGISNLLSALDETTSSGPWAQSLHRHIQNGSSLWEPSALGLSEGLQSASHENCGCKAMSDLLITQDFWTNNSIKHPNLTSCHHNIPGAMRSTLTPIPPATDTSPSCYGERPANRLSQSLELLSNLNALYLSKQRELESIWLLQRGERCQDNAETHKEGLSRKEQQIGAAMGNLVQEKQKSEERHQENQMEPVGESLQKLDDGAHHGKMEGRHDTGEASCCTAGQNPPISPIKRCEDDNCRRSLPGEKGSLLLGFLLAEWDSLRELIQRAVQELTEALSDCRCQRCLGVRKAVLGGFLPQEWSVYPSAPPAGPVELIQGLHIRMKLLFGYLSTPHHNTYNLSVFQRPARFLQQILMERARTEDRSLEAYSLHLQLRHCLTLPEIGAAATASLNQYVITVPCREGRYQLYMHSSPLGLLWPHRDMSQPGSGEVSQRVPADGFAVILTGVHLRHALWDTRRGLLQHTLSPKLCPLPPIQAWAVLGNRTPLPPCASHYMCPLYSQDSGAARQRSQAIVQLPLPSCIPPAVWIQRRVHAVSLL</sequence>
<evidence type="ECO:0000259" key="19">
    <source>
        <dbReference type="Pfam" id="PF18198"/>
    </source>
</evidence>
<keyword evidence="5" id="KW-0547">Nucleotide-binding</keyword>
<evidence type="ECO:0000256" key="1">
    <source>
        <dbReference type="ARBA" id="ARBA00004245"/>
    </source>
</evidence>
<name>A0A8C5MPU8_9ANUR</name>
<dbReference type="Gene3D" id="1.20.140.100">
    <property type="entry name" value="Dynein heavy chain, N-terminal domain 2"/>
    <property type="match status" value="1"/>
</dbReference>